<evidence type="ECO:0000256" key="5">
    <source>
        <dbReference type="ARBA" id="ARBA00034774"/>
    </source>
</evidence>
<organism evidence="7 8">
    <name type="scientific">Shearwaterpox virus</name>
    <dbReference type="NCBI Taxonomy" id="1974596"/>
    <lineage>
        <taxon>Viruses</taxon>
        <taxon>Varidnaviria</taxon>
        <taxon>Bamfordvirae</taxon>
        <taxon>Nucleocytoviricota</taxon>
        <taxon>Pokkesviricetes</taxon>
        <taxon>Chitovirales</taxon>
        <taxon>Poxviridae</taxon>
        <taxon>Chordopoxvirinae</taxon>
        <taxon>Avipoxvirus</taxon>
        <taxon>Avipoxvirus canarypox</taxon>
        <taxon>Canarypox virus</taxon>
    </lineage>
</organism>
<accession>A0A1V0S835</accession>
<reference evidence="7 8" key="1">
    <citation type="journal article" date="2017" name="BMC Genomics">
        <title>Genomic characterization of two novel pathogenic avipoxviruses isolated from pacific shearwaters (Ardenna spp.).</title>
        <authorList>
            <person name="Sarker S."/>
            <person name="Das S."/>
            <person name="Lavers J.L."/>
            <person name="Hutton I."/>
            <person name="Helbig K."/>
            <person name="Imbery J."/>
            <person name="Upton C."/>
            <person name="Raidal S.R."/>
        </authorList>
    </citation>
    <scope>NUCLEOTIDE SEQUENCE [LARGE SCALE GENOMIC DNA]</scope>
    <source>
        <strain evidence="7 8">SWPV-1</strain>
    </source>
</reference>
<keyword evidence="2" id="KW-0946">Virion</keyword>
<evidence type="ECO:0000256" key="1">
    <source>
        <dbReference type="ARBA" id="ARBA00004328"/>
    </source>
</evidence>
<sequence length="167" mass="18533">MAGKKVQLQQQHSSFDEFAEAMYKIKPHLKTIFSHIGTVTANASQNGQIPISESYMPQNNNKEIVAAGARRSRCSTVVKKPCTPRRRTTAMSSNEQEIQAVTNTGKIVYGVVKEDGKLEIKGHMGEVKEDLLGLDLDVVNAGRKVRTRRSRKKGMANDKFIEDNAMA</sequence>
<gene>
    <name evidence="7" type="primary">SWPV1-222</name>
</gene>
<protein>
    <recommendedName>
        <fullName evidence="6">25 kDa core protein OPG138</fullName>
    </recommendedName>
</protein>
<evidence type="ECO:0000256" key="4">
    <source>
        <dbReference type="ARBA" id="ARBA00024862"/>
    </source>
</evidence>
<comment type="subcellular location">
    <subcellularLocation>
        <location evidence="1">Virion</location>
    </subcellularLocation>
</comment>
<name>A0A1V0S835_CNPV</name>
<comment type="function">
    <text evidence="4">Component of the virion core that undergoes proteolytic processing during the immature virion (IV) to mature virion (MV) transition. Essential for the formation of a structurally normal core.</text>
</comment>
<evidence type="ECO:0000256" key="2">
    <source>
        <dbReference type="ARBA" id="ARBA00022844"/>
    </source>
</evidence>
<dbReference type="GO" id="GO:0044423">
    <property type="term" value="C:virion component"/>
    <property type="evidence" value="ECO:0007669"/>
    <property type="project" value="UniProtKB-KW"/>
</dbReference>
<evidence type="ECO:0000256" key="6">
    <source>
        <dbReference type="ARBA" id="ARBA00034854"/>
    </source>
</evidence>
<evidence type="ECO:0000256" key="3">
    <source>
        <dbReference type="ARBA" id="ARBA00022921"/>
    </source>
</evidence>
<dbReference type="Pfam" id="PF04651">
    <property type="entry name" value="Pox_A12"/>
    <property type="match status" value="1"/>
</dbReference>
<dbReference type="InterPro" id="IPR006744">
    <property type="entry name" value="Poxvirus_A12"/>
</dbReference>
<comment type="similarity">
    <text evidence="5">Belongs to the orthopoxvirus OPG138 family.</text>
</comment>
<keyword evidence="3" id="KW-0426">Late protein</keyword>
<proteinExistence type="inferred from homology"/>
<dbReference type="Proteomes" id="UP000315116">
    <property type="component" value="Segment"/>
</dbReference>
<evidence type="ECO:0000313" key="8">
    <source>
        <dbReference type="Proteomes" id="UP000315116"/>
    </source>
</evidence>
<dbReference type="EMBL" id="KX857216">
    <property type="protein sequence ID" value="ARF02791.1"/>
    <property type="molecule type" value="Genomic_DNA"/>
</dbReference>
<evidence type="ECO:0000313" key="7">
    <source>
        <dbReference type="EMBL" id="ARF02791.1"/>
    </source>
</evidence>